<dbReference type="GO" id="GO:0008677">
    <property type="term" value="F:2-dehydropantoate 2-reductase activity"/>
    <property type="evidence" value="ECO:0007669"/>
    <property type="project" value="UniProtKB-EC"/>
</dbReference>
<dbReference type="EC" id="1.1.1.169" evidence="4"/>
<dbReference type="OrthoDB" id="9796561at2"/>
<feature type="domain" description="Ketopantoate reductase C-terminal" evidence="12">
    <location>
        <begin position="183"/>
        <end position="322"/>
    </location>
</feature>
<keyword evidence="7" id="KW-0521">NADP</keyword>
<dbReference type="RefSeq" id="WP_108848914.1">
    <property type="nucleotide sequence ID" value="NZ_CP015449.1"/>
</dbReference>
<dbReference type="EMBL" id="CP015449">
    <property type="protein sequence ID" value="AWH93560.1"/>
    <property type="molecule type" value="Genomic_DNA"/>
</dbReference>
<proteinExistence type="inferred from homology"/>
<evidence type="ECO:0000259" key="11">
    <source>
        <dbReference type="Pfam" id="PF02558"/>
    </source>
</evidence>
<dbReference type="PANTHER" id="PTHR43765">
    <property type="entry name" value="2-DEHYDROPANTOATE 2-REDUCTASE-RELATED"/>
    <property type="match status" value="1"/>
</dbReference>
<dbReference type="NCBIfam" id="TIGR00745">
    <property type="entry name" value="apbA_panE"/>
    <property type="match status" value="1"/>
</dbReference>
<dbReference type="InterPro" id="IPR003710">
    <property type="entry name" value="ApbA"/>
</dbReference>
<dbReference type="SUPFAM" id="SSF51735">
    <property type="entry name" value="NAD(P)-binding Rossmann-fold domains"/>
    <property type="match status" value="1"/>
</dbReference>
<evidence type="ECO:0000256" key="2">
    <source>
        <dbReference type="ARBA" id="ARBA00004994"/>
    </source>
</evidence>
<evidence type="ECO:0000256" key="4">
    <source>
        <dbReference type="ARBA" id="ARBA00013014"/>
    </source>
</evidence>
<dbReference type="Gene3D" id="1.10.1040.10">
    <property type="entry name" value="N-(1-d-carboxylethyl)-l-norvaline Dehydrogenase, domain 2"/>
    <property type="match status" value="1"/>
</dbReference>
<dbReference type="SUPFAM" id="SSF48179">
    <property type="entry name" value="6-phosphogluconate dehydrogenase C-terminal domain-like"/>
    <property type="match status" value="1"/>
</dbReference>
<accession>A0A2S1RB91</accession>
<keyword evidence="8" id="KW-0560">Oxidoreductase</keyword>
<feature type="domain" description="Ketopantoate reductase N-terminal" evidence="11">
    <location>
        <begin position="10"/>
        <end position="162"/>
    </location>
</feature>
<name>A0A2S1RB91_9ACTN</name>
<evidence type="ECO:0000256" key="8">
    <source>
        <dbReference type="ARBA" id="ARBA00023002"/>
    </source>
</evidence>
<dbReference type="Pfam" id="PF02558">
    <property type="entry name" value="ApbA"/>
    <property type="match status" value="1"/>
</dbReference>
<dbReference type="InterPro" id="IPR008927">
    <property type="entry name" value="6-PGluconate_DH-like_C_sf"/>
</dbReference>
<evidence type="ECO:0000313" key="14">
    <source>
        <dbReference type="Proteomes" id="UP000244928"/>
    </source>
</evidence>
<dbReference type="GO" id="GO:0050661">
    <property type="term" value="F:NADP binding"/>
    <property type="evidence" value="ECO:0007669"/>
    <property type="project" value="TreeGrafter"/>
</dbReference>
<comment type="catalytic activity">
    <reaction evidence="10">
        <text>(R)-pantoate + NADP(+) = 2-dehydropantoate + NADPH + H(+)</text>
        <dbReference type="Rhea" id="RHEA:16233"/>
        <dbReference type="ChEBI" id="CHEBI:11561"/>
        <dbReference type="ChEBI" id="CHEBI:15378"/>
        <dbReference type="ChEBI" id="CHEBI:15980"/>
        <dbReference type="ChEBI" id="CHEBI:57783"/>
        <dbReference type="ChEBI" id="CHEBI:58349"/>
        <dbReference type="EC" id="1.1.1.169"/>
    </reaction>
</comment>
<sequence>MTSPDSPLRITVIGAGVVGCYIGGRLARDADVTLVGRPHVLDPIRELGLTVEAGGNEGGRLHVPADMLTLATTPDSVRRADVVLVCTKAGQTAAATAEFAPLLRPTTLVVGLQNGLHSADLIREGVDSAPVIAGVVPFNVARTAPATYRRTSTGEIRIAEHPRLVPLLRTAAEAGLPLRPTDDIQAVLHGKVLMNLNNAVQALSGLPLRTELLDRDLRCCLALCQAEANRVFTAAGVVPRVPLAVPAGALPMVMRLPTPLFRRLGRAVMRVDADGTSSMNDDLLRGRPTEIDVLQGKVVKMARQLGLSAPACERIVELVREAEADGENRRRWSGPDLLAELQRARRRARRLARLQQTSGQSS</sequence>
<dbReference type="GO" id="GO:0005737">
    <property type="term" value="C:cytoplasm"/>
    <property type="evidence" value="ECO:0007669"/>
    <property type="project" value="TreeGrafter"/>
</dbReference>
<reference evidence="13 14" key="1">
    <citation type="submission" date="2016-04" db="EMBL/GenBank/DDBJ databases">
        <title>Complete genome sequence of Dietzia lutea YIM 80766T, a strain isolated from desert soil in Egypt.</title>
        <authorList>
            <person name="Zhao J."/>
            <person name="Hu B."/>
            <person name="Geng S."/>
            <person name="Nie Y."/>
            <person name="Tang Y."/>
        </authorList>
    </citation>
    <scope>NUCLEOTIDE SEQUENCE [LARGE SCALE GENOMIC DNA]</scope>
    <source>
        <strain evidence="13 14">YIM 80766</strain>
    </source>
</reference>
<comment type="pathway">
    <text evidence="2">Cofactor biosynthesis; (R)-pantothenate biosynthesis; (R)-pantoate from 3-methyl-2-oxobutanoate: step 2/2.</text>
</comment>
<evidence type="ECO:0000256" key="9">
    <source>
        <dbReference type="ARBA" id="ARBA00032024"/>
    </source>
</evidence>
<dbReference type="Proteomes" id="UP000244928">
    <property type="component" value="Chromosome"/>
</dbReference>
<evidence type="ECO:0000256" key="3">
    <source>
        <dbReference type="ARBA" id="ARBA00007870"/>
    </source>
</evidence>
<comment type="function">
    <text evidence="1">Catalyzes the NADPH-dependent reduction of ketopantoate into pantoic acid.</text>
</comment>
<dbReference type="InterPro" id="IPR013752">
    <property type="entry name" value="KPA_reductase"/>
</dbReference>
<dbReference type="Pfam" id="PF08546">
    <property type="entry name" value="ApbA_C"/>
    <property type="match status" value="1"/>
</dbReference>
<dbReference type="InterPro" id="IPR050838">
    <property type="entry name" value="Ketopantoate_reductase"/>
</dbReference>
<protein>
    <recommendedName>
        <fullName evidence="5">2-dehydropantoate 2-reductase</fullName>
        <ecNumber evidence="4">1.1.1.169</ecNumber>
    </recommendedName>
    <alternativeName>
        <fullName evidence="9">Ketopantoate reductase</fullName>
    </alternativeName>
</protein>
<comment type="similarity">
    <text evidence="3">Belongs to the ketopantoate reductase family.</text>
</comment>
<keyword evidence="6" id="KW-0566">Pantothenate biosynthesis</keyword>
<dbReference type="AlphaFoldDB" id="A0A2S1RB91"/>
<evidence type="ECO:0000259" key="12">
    <source>
        <dbReference type="Pfam" id="PF08546"/>
    </source>
</evidence>
<dbReference type="InterPro" id="IPR013332">
    <property type="entry name" value="KPR_N"/>
</dbReference>
<dbReference type="InterPro" id="IPR036291">
    <property type="entry name" value="NAD(P)-bd_dom_sf"/>
</dbReference>
<evidence type="ECO:0000256" key="5">
    <source>
        <dbReference type="ARBA" id="ARBA00019465"/>
    </source>
</evidence>
<gene>
    <name evidence="13" type="ORF">A6035_16820</name>
</gene>
<evidence type="ECO:0000256" key="7">
    <source>
        <dbReference type="ARBA" id="ARBA00022857"/>
    </source>
</evidence>
<evidence type="ECO:0000256" key="1">
    <source>
        <dbReference type="ARBA" id="ARBA00002919"/>
    </source>
</evidence>
<evidence type="ECO:0000313" key="13">
    <source>
        <dbReference type="EMBL" id="AWH93560.1"/>
    </source>
</evidence>
<dbReference type="GO" id="GO:0015940">
    <property type="term" value="P:pantothenate biosynthetic process"/>
    <property type="evidence" value="ECO:0007669"/>
    <property type="project" value="UniProtKB-KW"/>
</dbReference>
<keyword evidence="14" id="KW-1185">Reference proteome</keyword>
<dbReference type="InterPro" id="IPR013328">
    <property type="entry name" value="6PGD_dom2"/>
</dbReference>
<dbReference type="Gene3D" id="3.40.50.720">
    <property type="entry name" value="NAD(P)-binding Rossmann-like Domain"/>
    <property type="match status" value="1"/>
</dbReference>
<dbReference type="KEGG" id="dlu:A6035_16820"/>
<evidence type="ECO:0000256" key="6">
    <source>
        <dbReference type="ARBA" id="ARBA00022655"/>
    </source>
</evidence>
<dbReference type="PANTHER" id="PTHR43765:SF2">
    <property type="entry name" value="2-DEHYDROPANTOATE 2-REDUCTASE"/>
    <property type="match status" value="1"/>
</dbReference>
<organism evidence="13 14">
    <name type="scientific">Dietzia lutea</name>
    <dbReference type="NCBI Taxonomy" id="546160"/>
    <lineage>
        <taxon>Bacteria</taxon>
        <taxon>Bacillati</taxon>
        <taxon>Actinomycetota</taxon>
        <taxon>Actinomycetes</taxon>
        <taxon>Mycobacteriales</taxon>
        <taxon>Dietziaceae</taxon>
        <taxon>Dietzia</taxon>
    </lineage>
</organism>
<evidence type="ECO:0000256" key="10">
    <source>
        <dbReference type="ARBA" id="ARBA00048793"/>
    </source>
</evidence>